<reference evidence="2 3" key="1">
    <citation type="journal article" date="2024" name="G3 (Bethesda)">
        <title>Genome assembly of Hibiscus sabdariffa L. provides insights into metabolisms of medicinal natural products.</title>
        <authorList>
            <person name="Kim T."/>
        </authorList>
    </citation>
    <scope>NUCLEOTIDE SEQUENCE [LARGE SCALE GENOMIC DNA]</scope>
    <source>
        <strain evidence="2">TK-2024</strain>
        <tissue evidence="2">Old leaves</tissue>
    </source>
</reference>
<gene>
    <name evidence="2" type="ORF">V6N11_049101</name>
</gene>
<dbReference type="EMBL" id="JBBPBN010000050">
    <property type="protein sequence ID" value="KAK8993045.1"/>
    <property type="molecule type" value="Genomic_DNA"/>
</dbReference>
<name>A0ABR2PXX8_9ROSI</name>
<keyword evidence="3" id="KW-1185">Reference proteome</keyword>
<organism evidence="2 3">
    <name type="scientific">Hibiscus sabdariffa</name>
    <name type="common">roselle</name>
    <dbReference type="NCBI Taxonomy" id="183260"/>
    <lineage>
        <taxon>Eukaryota</taxon>
        <taxon>Viridiplantae</taxon>
        <taxon>Streptophyta</taxon>
        <taxon>Embryophyta</taxon>
        <taxon>Tracheophyta</taxon>
        <taxon>Spermatophyta</taxon>
        <taxon>Magnoliopsida</taxon>
        <taxon>eudicotyledons</taxon>
        <taxon>Gunneridae</taxon>
        <taxon>Pentapetalae</taxon>
        <taxon>rosids</taxon>
        <taxon>malvids</taxon>
        <taxon>Malvales</taxon>
        <taxon>Malvaceae</taxon>
        <taxon>Malvoideae</taxon>
        <taxon>Hibiscus</taxon>
    </lineage>
</organism>
<comment type="caution">
    <text evidence="2">The sequence shown here is derived from an EMBL/GenBank/DDBJ whole genome shotgun (WGS) entry which is preliminary data.</text>
</comment>
<protein>
    <submittedName>
        <fullName evidence="2">Uncharacterized protein</fullName>
    </submittedName>
</protein>
<dbReference type="Proteomes" id="UP001396334">
    <property type="component" value="Unassembled WGS sequence"/>
</dbReference>
<proteinExistence type="predicted"/>
<feature type="region of interest" description="Disordered" evidence="1">
    <location>
        <begin position="101"/>
        <end position="123"/>
    </location>
</feature>
<accession>A0ABR2PXX8</accession>
<evidence type="ECO:0000256" key="1">
    <source>
        <dbReference type="SAM" id="MobiDB-lite"/>
    </source>
</evidence>
<evidence type="ECO:0000313" key="3">
    <source>
        <dbReference type="Proteomes" id="UP001396334"/>
    </source>
</evidence>
<evidence type="ECO:0000313" key="2">
    <source>
        <dbReference type="EMBL" id="KAK8993045.1"/>
    </source>
</evidence>
<sequence length="123" mass="13831">MDEDKWPIDVSVNQHEVGSTMQLHAPAVTTWGMITIDTNWRAGRETMTTNREAIQENLIFNLGGPGQGARNVSWGTGQRTFRDNGNINLGTYWGRQQEGLDYQGKDSSFNRGGSSMHRHSTYK</sequence>